<organism evidence="3 4">
    <name type="scientific">Brassica napus</name>
    <name type="common">Rape</name>
    <dbReference type="NCBI Taxonomy" id="3708"/>
    <lineage>
        <taxon>Eukaryota</taxon>
        <taxon>Viridiplantae</taxon>
        <taxon>Streptophyta</taxon>
        <taxon>Embryophyta</taxon>
        <taxon>Tracheophyta</taxon>
        <taxon>Spermatophyta</taxon>
        <taxon>Magnoliopsida</taxon>
        <taxon>eudicotyledons</taxon>
        <taxon>Gunneridae</taxon>
        <taxon>Pentapetalae</taxon>
        <taxon>rosids</taxon>
        <taxon>malvids</taxon>
        <taxon>Brassicales</taxon>
        <taxon>Brassicaceae</taxon>
        <taxon>Brassiceae</taxon>
        <taxon>Brassica</taxon>
    </lineage>
</organism>
<feature type="non-terminal residue" evidence="3">
    <location>
        <position position="1"/>
    </location>
</feature>
<dbReference type="PANTHER" id="PTHR36048:SF2">
    <property type="entry name" value="(RAPE) HYPOTHETICAL PROTEIN"/>
    <property type="match status" value="1"/>
</dbReference>
<feature type="region of interest" description="Disordered" evidence="1">
    <location>
        <begin position="80"/>
        <end position="114"/>
    </location>
</feature>
<keyword evidence="2" id="KW-0812">Transmembrane</keyword>
<feature type="compositionally biased region" description="Basic residues" evidence="1">
    <location>
        <begin position="80"/>
        <end position="98"/>
    </location>
</feature>
<comment type="caution">
    <text evidence="3">The sequence shown here is derived from an EMBL/GenBank/DDBJ whole genome shotgun (WGS) entry which is preliminary data.</text>
</comment>
<evidence type="ECO:0000256" key="1">
    <source>
        <dbReference type="SAM" id="MobiDB-lite"/>
    </source>
</evidence>
<keyword evidence="2" id="KW-1133">Transmembrane helix</keyword>
<gene>
    <name evidence="3" type="ORF">HID58_001365</name>
</gene>
<feature type="transmembrane region" description="Helical" evidence="2">
    <location>
        <begin position="6"/>
        <end position="25"/>
    </location>
</feature>
<proteinExistence type="predicted"/>
<evidence type="ECO:0000313" key="4">
    <source>
        <dbReference type="Proteomes" id="UP000824890"/>
    </source>
</evidence>
<reference evidence="3 4" key="1">
    <citation type="submission" date="2021-05" db="EMBL/GenBank/DDBJ databases">
        <title>Genome Assembly of Synthetic Allotetraploid Brassica napus Reveals Homoeologous Exchanges between Subgenomes.</title>
        <authorList>
            <person name="Davis J.T."/>
        </authorList>
    </citation>
    <scope>NUCLEOTIDE SEQUENCE [LARGE SCALE GENOMIC DNA]</scope>
    <source>
        <strain evidence="4">cv. Da-Ae</strain>
        <tissue evidence="3">Seedling</tissue>
    </source>
</reference>
<name>A0ABQ8EJB0_BRANA</name>
<protein>
    <submittedName>
        <fullName evidence="3">Uncharacterized protein</fullName>
    </submittedName>
</protein>
<dbReference type="EMBL" id="JAGKQM010000001">
    <property type="protein sequence ID" value="KAH0941728.1"/>
    <property type="molecule type" value="Genomic_DNA"/>
</dbReference>
<accession>A0ABQ8EJB0</accession>
<dbReference type="PANTHER" id="PTHR36048">
    <property type="entry name" value="RIBOSOME MATURATION FACTOR"/>
    <property type="match status" value="1"/>
</dbReference>
<feature type="compositionally biased region" description="Low complexity" evidence="1">
    <location>
        <begin position="99"/>
        <end position="110"/>
    </location>
</feature>
<keyword evidence="4" id="KW-1185">Reference proteome</keyword>
<evidence type="ECO:0000313" key="3">
    <source>
        <dbReference type="EMBL" id="KAH0941728.1"/>
    </source>
</evidence>
<keyword evidence="2" id="KW-0472">Membrane</keyword>
<evidence type="ECO:0000256" key="2">
    <source>
        <dbReference type="SAM" id="Phobius"/>
    </source>
</evidence>
<sequence>KKTLKLHSVVFFVSLIAFASCFYFIDGKASSPSYGLSSVLHEAPESFVQMETETQLVADRIALNEKKVAMALDDLIKLSKRNTKGNKGRSSRRPKNKNRNFNGAARNGNSSKEKHYVNSLSGVRQGAVEKRRSNFKGNQFPVATNVARKAANVPPPSVRRRASNAGRTTSANQSSGFMKLFFHSYQSPRCYVSSSSCILKNIDLARWGCDTELGDVSYGENSEDLDFRKFINIHLSVISRWVDLEIPQELALFLSSYFEMGVVLMSGEPLRLGNHFYLLVPLASYRLLLQAVVLLAPPVQSKSRFTTKRHEMDQKVENGGGKWKTLDSRFAIMKEQRKNSTCNNGVGLQVPRLPPWARARRF</sequence>
<feature type="region of interest" description="Disordered" evidence="1">
    <location>
        <begin position="151"/>
        <end position="172"/>
    </location>
</feature>
<dbReference type="Proteomes" id="UP000824890">
    <property type="component" value="Unassembled WGS sequence"/>
</dbReference>